<dbReference type="OMA" id="RITRMHW"/>
<evidence type="ECO:0000313" key="12">
    <source>
        <dbReference type="EMBL" id="GCB71111.1"/>
    </source>
</evidence>
<protein>
    <recommendedName>
        <fullName evidence="10">Essential for reactive oxygen species protein</fullName>
    </recommendedName>
</protein>
<organism evidence="12 13">
    <name type="scientific">Scyliorhinus torazame</name>
    <name type="common">Cloudy catshark</name>
    <name type="synonym">Catulus torazame</name>
    <dbReference type="NCBI Taxonomy" id="75743"/>
    <lineage>
        <taxon>Eukaryota</taxon>
        <taxon>Metazoa</taxon>
        <taxon>Chordata</taxon>
        <taxon>Craniata</taxon>
        <taxon>Vertebrata</taxon>
        <taxon>Chondrichthyes</taxon>
        <taxon>Elasmobranchii</taxon>
        <taxon>Galeomorphii</taxon>
        <taxon>Galeoidea</taxon>
        <taxon>Carcharhiniformes</taxon>
        <taxon>Scyliorhinidae</taxon>
        <taxon>Scyliorhinus</taxon>
    </lineage>
</organism>
<accession>A0A401PDB1</accession>
<dbReference type="InterPro" id="IPR027846">
    <property type="entry name" value="Cybc1"/>
</dbReference>
<keyword evidence="9" id="KW-0143">Chaperone</keyword>
<evidence type="ECO:0000256" key="5">
    <source>
        <dbReference type="ARBA" id="ARBA00022824"/>
    </source>
</evidence>
<keyword evidence="5" id="KW-0256">Endoplasmic reticulum</keyword>
<comment type="subcellular location">
    <subcellularLocation>
        <location evidence="1">Endoplasmic reticulum membrane</location>
        <topology evidence="1">Single-pass membrane protein</topology>
    </subcellularLocation>
</comment>
<evidence type="ECO:0000256" key="10">
    <source>
        <dbReference type="ARBA" id="ARBA00030424"/>
    </source>
</evidence>
<evidence type="ECO:0000256" key="7">
    <source>
        <dbReference type="ARBA" id="ARBA00022989"/>
    </source>
</evidence>
<evidence type="ECO:0000313" key="13">
    <source>
        <dbReference type="Proteomes" id="UP000288216"/>
    </source>
</evidence>
<dbReference type="Proteomes" id="UP000288216">
    <property type="component" value="Unassembled WGS sequence"/>
</dbReference>
<evidence type="ECO:0000256" key="4">
    <source>
        <dbReference type="ARBA" id="ARBA00022692"/>
    </source>
</evidence>
<reference evidence="12 13" key="1">
    <citation type="journal article" date="2018" name="Nat. Ecol. Evol.">
        <title>Shark genomes provide insights into elasmobranch evolution and the origin of vertebrates.</title>
        <authorList>
            <person name="Hara Y"/>
            <person name="Yamaguchi K"/>
            <person name="Onimaru K"/>
            <person name="Kadota M"/>
            <person name="Koyanagi M"/>
            <person name="Keeley SD"/>
            <person name="Tatsumi K"/>
            <person name="Tanaka K"/>
            <person name="Motone F"/>
            <person name="Kageyama Y"/>
            <person name="Nozu R"/>
            <person name="Adachi N"/>
            <person name="Nishimura O"/>
            <person name="Nakagawa R"/>
            <person name="Tanegashima C"/>
            <person name="Kiyatake I"/>
            <person name="Matsumoto R"/>
            <person name="Murakumo K"/>
            <person name="Nishida K"/>
            <person name="Terakita A"/>
            <person name="Kuratani S"/>
            <person name="Sato K"/>
            <person name="Hyodo S Kuraku.S."/>
        </authorList>
    </citation>
    <scope>NUCLEOTIDE SEQUENCE [LARGE SCALE GENOMIC DNA]</scope>
</reference>
<dbReference type="PANTHER" id="PTHR31837:SF3">
    <property type="entry name" value="CYTOCHROME B-245 CHAPERONE 1"/>
    <property type="match status" value="1"/>
</dbReference>
<evidence type="ECO:0000256" key="9">
    <source>
        <dbReference type="ARBA" id="ARBA00023186"/>
    </source>
</evidence>
<dbReference type="AlphaFoldDB" id="A0A401PDB1"/>
<evidence type="ECO:0000256" key="6">
    <source>
        <dbReference type="ARBA" id="ARBA00022859"/>
    </source>
</evidence>
<name>A0A401PDB1_SCYTO</name>
<dbReference type="OrthoDB" id="10022724at2759"/>
<keyword evidence="8 11" id="KW-0472">Membrane</keyword>
<dbReference type="GO" id="GO:0045087">
    <property type="term" value="P:innate immune response"/>
    <property type="evidence" value="ECO:0007669"/>
    <property type="project" value="UniProtKB-KW"/>
</dbReference>
<dbReference type="Pfam" id="PF15169">
    <property type="entry name" value="Cybc1_Eros"/>
    <property type="match status" value="1"/>
</dbReference>
<keyword evidence="4 11" id="KW-0812">Transmembrane</keyword>
<dbReference type="PANTHER" id="PTHR31837">
    <property type="entry name" value="CYTOCHROME B-245 CHAPERONE 1"/>
    <property type="match status" value="1"/>
</dbReference>
<gene>
    <name evidence="12" type="ORF">scyTo_0001460</name>
</gene>
<evidence type="ECO:0000256" key="8">
    <source>
        <dbReference type="ARBA" id="ARBA00023136"/>
    </source>
</evidence>
<comment type="similarity">
    <text evidence="2">Belongs to the CYBC1 family.</text>
</comment>
<evidence type="ECO:0000256" key="1">
    <source>
        <dbReference type="ARBA" id="ARBA00004389"/>
    </source>
</evidence>
<sequence>MAYMVVEERTDSILHLKRSPGVRSWSVLVGIGSIGLAAAYYSSDSWAWKLFYIVGCLFVAVQNLEEWEEVTFDKNKGVAVLKNFNLYTRILTMWRNDQEQVVAQLQHIRAVTVDEEKVRYLGKGYMVVLRFATGFSHPLTQSAVLSNRGDVDAVAKLITNFLNLDEPSFDDKLGLAANSSDGTSSDDEKN</sequence>
<dbReference type="GO" id="GO:0005789">
    <property type="term" value="C:endoplasmic reticulum membrane"/>
    <property type="evidence" value="ECO:0007669"/>
    <property type="project" value="UniProtKB-SubCell"/>
</dbReference>
<keyword evidence="6" id="KW-0391">Immunity</keyword>
<evidence type="ECO:0000256" key="2">
    <source>
        <dbReference type="ARBA" id="ARBA00009907"/>
    </source>
</evidence>
<proteinExistence type="inferred from homology"/>
<dbReference type="EMBL" id="BFAA01000330">
    <property type="protein sequence ID" value="GCB71111.1"/>
    <property type="molecule type" value="Genomic_DNA"/>
</dbReference>
<feature type="transmembrane region" description="Helical" evidence="11">
    <location>
        <begin position="21"/>
        <end position="40"/>
    </location>
</feature>
<evidence type="ECO:0000256" key="11">
    <source>
        <dbReference type="SAM" id="Phobius"/>
    </source>
</evidence>
<keyword evidence="13" id="KW-1185">Reference proteome</keyword>
<keyword evidence="7 11" id="KW-1133">Transmembrane helix</keyword>
<keyword evidence="3" id="KW-0399">Innate immunity</keyword>
<comment type="caution">
    <text evidence="12">The sequence shown here is derived from an EMBL/GenBank/DDBJ whole genome shotgun (WGS) entry which is preliminary data.</text>
</comment>
<evidence type="ECO:0000256" key="3">
    <source>
        <dbReference type="ARBA" id="ARBA00022588"/>
    </source>
</evidence>